<comment type="subunit">
    <molecule>Assembly protein</molecule>
    <text evidence="9">Homomultimer. Interacts with major capsid protein.</text>
</comment>
<feature type="region of interest" description="Interaction with major capsid protein" evidence="9">
    <location>
        <begin position="566"/>
        <end position="586"/>
    </location>
</feature>
<dbReference type="SUPFAM" id="SSF50789">
    <property type="entry name" value="Herpes virus serine proteinase, assemblin"/>
    <property type="match status" value="1"/>
</dbReference>
<feature type="compositionally biased region" description="Basic and acidic residues" evidence="10">
    <location>
        <begin position="260"/>
        <end position="270"/>
    </location>
</feature>
<evidence type="ECO:0000256" key="3">
    <source>
        <dbReference type="ARBA" id="ARBA00022612"/>
    </source>
</evidence>
<dbReference type="Gene3D" id="3.20.16.10">
    <property type="entry name" value="Herpesvirus/Caudovirus protease domain"/>
    <property type="match status" value="1"/>
</dbReference>
<dbReference type="GO" id="GO:0042802">
    <property type="term" value="F:identical protein binding"/>
    <property type="evidence" value="ECO:0007669"/>
    <property type="project" value="UniProtKB-UniRule"/>
</dbReference>
<dbReference type="GO" id="GO:0006508">
    <property type="term" value="P:proteolysis"/>
    <property type="evidence" value="ECO:0007669"/>
    <property type="project" value="UniProtKB-KW"/>
</dbReference>
<sequence>MAPDPFTSDHPVSQMPGTAVPIYVAGYLALYGSGDAKELELTPEVVEATQLSTPLPINVDHNDNSEVGRVLAIVNDTRGPFFVGLVVCKELEAVLEQAASHTIFDRRGPPLSREERLLYLITNYLPSVSLSTRHIGSPDTHNSVKFEHVALCAIGRREGTIVTYDVTLDSVLDTFHNLSPVSKEKIRRDAAEAELTLVGRTWSPGTDAITRTLLSTAVNNMMVRDRWSLLAERRRQAGISGHTYLQASEKFKIWGAERSGRSEHPYKKDPPTISRSPGLEHSTQIPSSSLDSLAGTNISASDIEMASNNTAATKSPGDGNYLWVPAAHYSQLVANQSLPPPPTFTPHHVPMGWTPQNQLPPNPHTHYGGPIYQNTALGPSPLETQIAALVGALAAERKSELGYPTGDGRTSTKRKRFDPEYSSWEYDRVDREVPYYPGEAPPKRHPPVHATARSTPPPDTIHALVGAVTSLQQELAHLRARPMIQTQTHPEISREPITPATQPGTIIGALTAPAGPNLPSTPIPNPPRNNVGIAQPTPQPPAPMMIQESVATDSPTVVNASNVAHVDIDSNRDADLFVAHMMRGPR</sequence>
<dbReference type="GO" id="GO:0030430">
    <property type="term" value="C:host cell cytoplasm"/>
    <property type="evidence" value="ECO:0007669"/>
    <property type="project" value="UniProtKB-SubCell"/>
</dbReference>
<evidence type="ECO:0000256" key="5">
    <source>
        <dbReference type="ARBA" id="ARBA00022801"/>
    </source>
</evidence>
<feature type="chain" id="PRO_5023374577" description="Assemblin" evidence="9">
    <location>
        <begin position="1"/>
        <end position="247"/>
    </location>
</feature>
<evidence type="ECO:0000256" key="9">
    <source>
        <dbReference type="HAMAP-Rule" id="MF_04008"/>
    </source>
</evidence>
<dbReference type="Proteomes" id="UP000169848">
    <property type="component" value="Segment"/>
</dbReference>
<comment type="function">
    <text evidence="9">Capsid scaffolding protein: Acts as a scaffold protein by binding major capsid protein in the cytoplasm, inducing the nuclear localization of both proteins. Multimerizes in the nucleus such as major capsid protein forms the icosahedral T=16 capsid. Autocatalytic cleavage releases the assembly protein, and subsequently abolishes interaction with major capsid protein. Cleavages products are evicted from the capsid before or during DNA packaging.</text>
</comment>
<feature type="site" description="Cleavage; by assemblin; Tail site" evidence="9">
    <location>
        <begin position="560"/>
        <end position="561"/>
    </location>
</feature>
<feature type="chain" id="PRO_5023374576" description="Assembly protein" evidence="9">
    <location>
        <begin position="248"/>
        <end position="586"/>
    </location>
</feature>
<keyword evidence="5 9" id="KW-0378">Hydrolase</keyword>
<comment type="subcellular location">
    <molecule>Assembly protein</molecule>
    <subcellularLocation>
        <location evidence="9">Host nucleus</location>
    </subcellularLocation>
</comment>
<dbReference type="GeneID" id="26828064"/>
<feature type="chain" id="PRO_5023374575" description="Capsid scaffolding protein" evidence="9">
    <location>
        <begin position="1"/>
        <end position="586"/>
    </location>
</feature>
<evidence type="ECO:0000256" key="10">
    <source>
        <dbReference type="SAM" id="MobiDB-lite"/>
    </source>
</evidence>
<keyword evidence="4 9" id="KW-0645">Protease</keyword>
<evidence type="ECO:0000313" key="11">
    <source>
        <dbReference type="EMBL" id="AMB17010.1"/>
    </source>
</evidence>
<name>A0A0Y0AB18_9ALPH</name>
<evidence type="ECO:0000313" key="12">
    <source>
        <dbReference type="Proteomes" id="UP000169848"/>
    </source>
</evidence>
<dbReference type="Pfam" id="PF00716">
    <property type="entry name" value="Peptidase_S21"/>
    <property type="match status" value="1"/>
</dbReference>
<dbReference type="PRINTS" id="PR00236">
    <property type="entry name" value="HSVCAPSIDP40"/>
</dbReference>
<comment type="similarity">
    <text evidence="9">Belongs to the herpesviridae capsid scaffolding protein family.</text>
</comment>
<dbReference type="OrthoDB" id="8407at10239"/>
<feature type="site" description="Cleavage; by assemblin; Release site" evidence="9">
    <location>
        <begin position="247"/>
        <end position="248"/>
    </location>
</feature>
<reference evidence="11 12" key="1">
    <citation type="journal article" date="2016" name="BMC Genomics">
        <title>The first genome sequence of a metatherian herpesvirus: Macropodid herpesvirus 1.</title>
        <authorList>
            <person name="Vaz P.K."/>
            <person name="Mahony T.J."/>
            <person name="Hartley C.A."/>
            <person name="Fowler E.V."/>
            <person name="Ficorilli N."/>
            <person name="Lee S.W."/>
            <person name="Gilkerson J.R."/>
            <person name="Browning G.F."/>
            <person name="Devlin J.M."/>
        </authorList>
    </citation>
    <scope>NUCLEOTIDE SEQUENCE [LARGE SCALE GENOMIC DNA]</scope>
    <source>
        <strain evidence="11">MaHV1.3076/08</strain>
    </source>
</reference>
<feature type="region of interest" description="Disordered" evidence="10">
    <location>
        <begin position="260"/>
        <end position="292"/>
    </location>
</feature>
<accession>A0A0Y0AB18</accession>
<evidence type="ECO:0000256" key="1">
    <source>
        <dbReference type="ARBA" id="ARBA00022553"/>
    </source>
</evidence>
<keyword evidence="1 9" id="KW-0597">Phosphoprotein</keyword>
<comment type="caution">
    <text evidence="9">Lacks conserved residue(s) required for the propagation of feature annotation.</text>
</comment>
<feature type="compositionally biased region" description="Polar residues" evidence="10">
    <location>
        <begin position="281"/>
        <end position="292"/>
    </location>
</feature>
<dbReference type="EC" id="3.4.21.97" evidence="9"/>
<comment type="PTM">
    <text evidence="9">Capsid scaffolding protein: Capsid scaffolding protein is cleaved by assemblin after formation of the spherical procapsid. As a result, the capsid obtains its mature, icosahedral shape. Cleavages occur at two or more sites: release (R-site) and maturation (M-site).</text>
</comment>
<comment type="domain">
    <text evidence="9">Region of interaction between pPR and pAP is called Amino conserved domain (ACD). The region of interaction with major capsid protein is called carboxyl conserved domain (CCD).</text>
</comment>
<evidence type="ECO:0000256" key="8">
    <source>
        <dbReference type="ARBA" id="ARBA00023200"/>
    </source>
</evidence>
<feature type="active site" description="Charge relay system" evidence="9">
    <location>
        <position position="148"/>
    </location>
</feature>
<dbReference type="HAMAP" id="MF_04008">
    <property type="entry name" value="HSV_SCAF"/>
    <property type="match status" value="1"/>
</dbReference>
<keyword evidence="2 9" id="KW-1048">Host nucleus</keyword>
<dbReference type="InterPro" id="IPR001847">
    <property type="entry name" value="Peptidase_S21"/>
</dbReference>
<dbReference type="GO" id="GO:0039708">
    <property type="term" value="P:nuclear capsid assembly"/>
    <property type="evidence" value="ECO:0007669"/>
    <property type="project" value="UniProtKB-ARBA"/>
</dbReference>
<comment type="subcellular location">
    <molecule>Assemblin</molecule>
    <subcellularLocation>
        <location evidence="9">Host nucleus</location>
    </subcellularLocation>
</comment>
<proteinExistence type="inferred from homology"/>
<dbReference type="RefSeq" id="YP_009227259.1">
    <property type="nucleotide sequence ID" value="NC_029132.1"/>
</dbReference>
<gene>
    <name evidence="11" type="primary">UL26</name>
</gene>
<dbReference type="EMBL" id="KT594769">
    <property type="protein sequence ID" value="AMB17010.1"/>
    <property type="molecule type" value="Genomic_DNA"/>
</dbReference>
<comment type="function">
    <text evidence="9">Assembly protein: Plays a major role in capsid assembly. Acts as a scaffold protein by binding major capsid protein. Multimerizes in the nucleus such as major capsid protein forms the icosahedral T=16 capsid. Cleaved by assemblin after capsid completion. The cleavages products are evicted from the capsid before or during DNA packaging.</text>
</comment>
<feature type="active site" description="Charge relay system" evidence="9">
    <location>
        <position position="61"/>
    </location>
</feature>
<evidence type="ECO:0000256" key="6">
    <source>
        <dbReference type="ARBA" id="ARBA00022825"/>
    </source>
</evidence>
<keyword evidence="6 9" id="KW-0720">Serine protease</keyword>
<dbReference type="KEGG" id="vg:26828064"/>
<keyword evidence="3 9" id="KW-1188">Viral release from host cell</keyword>
<feature type="active site" description="Charge relay system" evidence="9">
    <location>
        <position position="129"/>
    </location>
</feature>
<protein>
    <recommendedName>
        <fullName evidence="9">Capsid scaffolding protein</fullName>
    </recommendedName>
    <alternativeName>
        <fullName evidence="9">Protease precursor</fullName>
        <shortName evidence="9">pPR</shortName>
    </alternativeName>
    <component>
        <recommendedName>
            <fullName evidence="9">Assemblin</fullName>
            <ecNumber evidence="9">3.4.21.97</ecNumber>
        </recommendedName>
        <alternativeName>
            <fullName evidence="9">Protease</fullName>
            <shortName evidence="9">Pr</shortName>
        </alternativeName>
    </component>
    <component>
        <recommendedName>
            <fullName evidence="9">Assembly protein</fullName>
            <shortName evidence="9">AP</shortName>
        </recommendedName>
        <alternativeName>
            <fullName evidence="9">Capsid assembly protein</fullName>
        </alternativeName>
    </component>
</protein>
<comment type="subcellular location">
    <molecule>Capsid scaffolding protein</molecule>
    <subcellularLocation>
        <location evidence="9">Host cytoplasm</location>
    </subcellularLocation>
</comment>
<dbReference type="GO" id="GO:0004252">
    <property type="term" value="F:serine-type endopeptidase activity"/>
    <property type="evidence" value="ECO:0007669"/>
    <property type="project" value="UniProtKB-UniRule"/>
</dbReference>
<dbReference type="InterPro" id="IPR035443">
    <property type="entry name" value="Herpes_virus_sf"/>
</dbReference>
<keyword evidence="8 9" id="KW-1035">Host cytoplasm</keyword>
<comment type="function">
    <text evidence="9">Assemblin: Protease that plays an essential role in virion assembly within the nucleus. Catalyzes the cleavage of the assembly protein after formation of the spherical procapsid. By that cleavage, the capsid matures and gains its icosahedral shape. The cleavage sites seem to include -Ala-Ser-, -Ala-Ala-, as well as Ala-Thr bonds. Assemblin and cleavages products are evicted from the capsid before or during DNA packaging.</text>
</comment>
<dbReference type="GO" id="GO:0019076">
    <property type="term" value="P:viral release from host cell"/>
    <property type="evidence" value="ECO:0007669"/>
    <property type="project" value="UniProtKB-UniRule"/>
</dbReference>
<comment type="catalytic activity">
    <reaction evidence="9">
        <text>Cleaves -Ala-|-Ser- and -Ala-|-Ala- bonds in the scaffold protein.</text>
        <dbReference type="EC" id="3.4.21.97"/>
    </reaction>
</comment>
<evidence type="ECO:0000256" key="4">
    <source>
        <dbReference type="ARBA" id="ARBA00022670"/>
    </source>
</evidence>
<comment type="subunit">
    <molecule>Assemblin</molecule>
    <text evidence="9">Exists in a monomer-dimer equilibrium with the dimer being the active species.</text>
</comment>
<evidence type="ECO:0000256" key="2">
    <source>
        <dbReference type="ARBA" id="ARBA00022562"/>
    </source>
</evidence>
<comment type="subunit">
    <molecule>Capsid scaffolding protein</molecule>
    <text evidence="9">Homomultimer. Interacts with major capsid protein.</text>
</comment>
<keyword evidence="12" id="KW-1185">Reference proteome</keyword>
<evidence type="ECO:0000256" key="7">
    <source>
        <dbReference type="ARBA" id="ARBA00022950"/>
    </source>
</evidence>
<keyword evidence="7 9" id="KW-0118">Viral capsid assembly</keyword>
<dbReference type="GO" id="GO:0042025">
    <property type="term" value="C:host cell nucleus"/>
    <property type="evidence" value="ECO:0007669"/>
    <property type="project" value="UniProtKB-SubCell"/>
</dbReference>
<organism evidence="11 12">
    <name type="scientific">Macropodid alphaherpesvirus 1</name>
    <dbReference type="NCBI Taxonomy" id="137443"/>
    <lineage>
        <taxon>Viruses</taxon>
        <taxon>Duplodnaviria</taxon>
        <taxon>Heunggongvirae</taxon>
        <taxon>Peploviricota</taxon>
        <taxon>Herviviricetes</taxon>
        <taxon>Herpesvirales</taxon>
        <taxon>Orthoherpesviridae</taxon>
        <taxon>Alphaherpesvirinae</taxon>
        <taxon>Simplexvirus</taxon>
        <taxon>Simplexvirus macropodidalpha1</taxon>
    </lineage>
</organism>